<dbReference type="PANTHER" id="PTHR36838:SF4">
    <property type="entry name" value="AUXIN EFFLUX CARRIER FAMILY PROTEIN"/>
    <property type="match status" value="1"/>
</dbReference>
<dbReference type="KEGG" id="asu:Asuc_1105"/>
<evidence type="ECO:0000256" key="6">
    <source>
        <dbReference type="ARBA" id="ARBA00022989"/>
    </source>
</evidence>
<feature type="transmembrane region" description="Helical" evidence="8">
    <location>
        <begin position="312"/>
        <end position="332"/>
    </location>
</feature>
<feature type="transmembrane region" description="Helical" evidence="8">
    <location>
        <begin position="25"/>
        <end position="45"/>
    </location>
</feature>
<dbReference type="PANTHER" id="PTHR36838">
    <property type="entry name" value="AUXIN EFFLUX CARRIER FAMILY PROTEIN"/>
    <property type="match status" value="1"/>
</dbReference>
<feature type="transmembrane region" description="Helical" evidence="8">
    <location>
        <begin position="128"/>
        <end position="149"/>
    </location>
</feature>
<feature type="transmembrane region" description="Helical" evidence="8">
    <location>
        <begin position="66"/>
        <end position="85"/>
    </location>
</feature>
<evidence type="ECO:0000256" key="8">
    <source>
        <dbReference type="SAM" id="Phobius"/>
    </source>
</evidence>
<evidence type="ECO:0000313" key="10">
    <source>
        <dbReference type="Proteomes" id="UP000001114"/>
    </source>
</evidence>
<feature type="transmembrane region" description="Helical" evidence="8">
    <location>
        <begin position="186"/>
        <end position="209"/>
    </location>
</feature>
<name>A6VNC4_ACTSZ</name>
<evidence type="ECO:0000256" key="7">
    <source>
        <dbReference type="ARBA" id="ARBA00023136"/>
    </source>
</evidence>
<keyword evidence="3" id="KW-0813">Transport</keyword>
<dbReference type="Gene3D" id="1.20.1530.20">
    <property type="match status" value="1"/>
</dbReference>
<dbReference type="eggNOG" id="COG0679">
    <property type="taxonomic scope" value="Bacteria"/>
</dbReference>
<feature type="transmembrane region" description="Helical" evidence="8">
    <location>
        <begin position="155"/>
        <end position="174"/>
    </location>
</feature>
<keyword evidence="10" id="KW-1185">Reference proteome</keyword>
<evidence type="ECO:0000256" key="3">
    <source>
        <dbReference type="ARBA" id="ARBA00022448"/>
    </source>
</evidence>
<dbReference type="InterPro" id="IPR038770">
    <property type="entry name" value="Na+/solute_symporter_sf"/>
</dbReference>
<keyword evidence="6 8" id="KW-1133">Transmembrane helix</keyword>
<evidence type="ECO:0000313" key="9">
    <source>
        <dbReference type="EMBL" id="ABR74471.1"/>
    </source>
</evidence>
<dbReference type="GO" id="GO:0005886">
    <property type="term" value="C:plasma membrane"/>
    <property type="evidence" value="ECO:0007669"/>
    <property type="project" value="UniProtKB-SubCell"/>
</dbReference>
<keyword evidence="7 8" id="KW-0472">Membrane</keyword>
<proteinExistence type="inferred from homology"/>
<evidence type="ECO:0000256" key="5">
    <source>
        <dbReference type="ARBA" id="ARBA00022692"/>
    </source>
</evidence>
<dbReference type="InterPro" id="IPR004776">
    <property type="entry name" value="Mem_transp_PIN-like"/>
</dbReference>
<comment type="similarity">
    <text evidence="2">Belongs to the auxin efflux carrier (TC 2.A.69) family.</text>
</comment>
<evidence type="ECO:0000256" key="2">
    <source>
        <dbReference type="ARBA" id="ARBA00010145"/>
    </source>
</evidence>
<accession>A6VNC4</accession>
<keyword evidence="5 8" id="KW-0812">Transmembrane</keyword>
<dbReference type="Pfam" id="PF03547">
    <property type="entry name" value="Mem_trans"/>
    <property type="match status" value="1"/>
</dbReference>
<protein>
    <submittedName>
        <fullName evidence="9">Auxin Efflux Carrier</fullName>
    </submittedName>
</protein>
<reference evidence="10" key="1">
    <citation type="journal article" date="2010" name="BMC Genomics">
        <title>A genomic perspective on the potential of Actinobacillus succinogenes for industrial succinate production.</title>
        <authorList>
            <person name="McKinlay J.B."/>
            <person name="Laivenieks M."/>
            <person name="Schindler B.D."/>
            <person name="McKinlay A.A."/>
            <person name="Siddaramappa S."/>
            <person name="Challacombe J.F."/>
            <person name="Lowry S.R."/>
            <person name="Clum A."/>
            <person name="Lapidus A.L."/>
            <person name="Burkhart K.B."/>
            <person name="Harkins V."/>
            <person name="Vieille C."/>
        </authorList>
    </citation>
    <scope>NUCLEOTIDE SEQUENCE [LARGE SCALE GENOMIC DNA]</scope>
    <source>
        <strain evidence="10">ATCC 55618 / DSM 22257 / CCUG 43843 / 130Z</strain>
    </source>
</reference>
<dbReference type="GO" id="GO:0055085">
    <property type="term" value="P:transmembrane transport"/>
    <property type="evidence" value="ECO:0007669"/>
    <property type="project" value="InterPro"/>
</dbReference>
<dbReference type="STRING" id="339671.Asuc_1105"/>
<dbReference type="EMBL" id="CP000746">
    <property type="protein sequence ID" value="ABR74471.1"/>
    <property type="molecule type" value="Genomic_DNA"/>
</dbReference>
<sequence>MPWLKSRGFVFYLFRRTAMLMNGNFLSSLVFSVNVTLPTLLLLLIGMVLRRYQFLDDAFCEKATRLIFNLTLPLLLFFNVYGSNIDYAGQLPLIIVAFLGTTFLFVAAEIFAARFIAEKRERCTFVQAVFRGNNGILGLAFCINAYGNAAFAPASIYSAVLIFLYNIYGVITITRSLSTTKVRFSAVFFNILKNPLIIGIVSGVVMNVFTVPLPEAVISTGHHLANITLPLALICTGATINFKTMGWGSRVVSWGVMGRLLVAPAVMIAISRLCGISGMELGIVLLMTTTPLAAAAYAMVRGMGGNAVTVANIIGITTIGSAFASSLGLIILSQLGWI</sequence>
<dbReference type="HOGENOM" id="CLU_056175_3_0_6"/>
<dbReference type="Proteomes" id="UP000001114">
    <property type="component" value="Chromosome"/>
</dbReference>
<keyword evidence="4" id="KW-1003">Cell membrane</keyword>
<feature type="transmembrane region" description="Helical" evidence="8">
    <location>
        <begin position="282"/>
        <end position="300"/>
    </location>
</feature>
<feature type="transmembrane region" description="Helical" evidence="8">
    <location>
        <begin position="91"/>
        <end position="116"/>
    </location>
</feature>
<evidence type="ECO:0000256" key="1">
    <source>
        <dbReference type="ARBA" id="ARBA00004651"/>
    </source>
</evidence>
<gene>
    <name evidence="9" type="ordered locus">Asuc_1105</name>
</gene>
<feature type="transmembrane region" description="Helical" evidence="8">
    <location>
        <begin position="251"/>
        <end position="270"/>
    </location>
</feature>
<dbReference type="AlphaFoldDB" id="A6VNC4"/>
<comment type="subcellular location">
    <subcellularLocation>
        <location evidence="1">Cell membrane</location>
        <topology evidence="1">Multi-pass membrane protein</topology>
    </subcellularLocation>
</comment>
<organism evidence="9 10">
    <name type="scientific">Actinobacillus succinogenes (strain ATCC 55618 / DSM 22257 / CCUG 43843 / 130Z)</name>
    <dbReference type="NCBI Taxonomy" id="339671"/>
    <lineage>
        <taxon>Bacteria</taxon>
        <taxon>Pseudomonadati</taxon>
        <taxon>Pseudomonadota</taxon>
        <taxon>Gammaproteobacteria</taxon>
        <taxon>Pasteurellales</taxon>
        <taxon>Pasteurellaceae</taxon>
        <taxon>Actinobacillus</taxon>
    </lineage>
</organism>
<evidence type="ECO:0000256" key="4">
    <source>
        <dbReference type="ARBA" id="ARBA00022475"/>
    </source>
</evidence>